<dbReference type="SUPFAM" id="SSF64288">
    <property type="entry name" value="Chorismate lyase-like"/>
    <property type="match status" value="1"/>
</dbReference>
<dbReference type="PRINTS" id="PR00035">
    <property type="entry name" value="HTHGNTR"/>
</dbReference>
<dbReference type="AlphaFoldDB" id="A0A6A8AI98"/>
<proteinExistence type="predicted"/>
<dbReference type="CDD" id="cd07377">
    <property type="entry name" value="WHTH_GntR"/>
    <property type="match status" value="1"/>
</dbReference>
<dbReference type="EMBL" id="WIXI01000051">
    <property type="protein sequence ID" value="MQY49578.1"/>
    <property type="molecule type" value="Genomic_DNA"/>
</dbReference>
<dbReference type="SUPFAM" id="SSF46785">
    <property type="entry name" value="Winged helix' DNA-binding domain"/>
    <property type="match status" value="1"/>
</dbReference>
<dbReference type="InterPro" id="IPR036388">
    <property type="entry name" value="WH-like_DNA-bd_sf"/>
</dbReference>
<dbReference type="InterPro" id="IPR011663">
    <property type="entry name" value="UTRA"/>
</dbReference>
<organism evidence="5 6">
    <name type="scientific">Endobacterium cereale</name>
    <dbReference type="NCBI Taxonomy" id="2663029"/>
    <lineage>
        <taxon>Bacteria</taxon>
        <taxon>Pseudomonadati</taxon>
        <taxon>Pseudomonadota</taxon>
        <taxon>Alphaproteobacteria</taxon>
        <taxon>Hyphomicrobiales</taxon>
        <taxon>Rhizobiaceae</taxon>
        <taxon>Endobacterium</taxon>
    </lineage>
</organism>
<reference evidence="5 6" key="1">
    <citation type="submission" date="2019-11" db="EMBL/GenBank/DDBJ databases">
        <title>Genome analysis of Rhizobacterium cereale a novel genus and species isolated from maize roots in North Spain.</title>
        <authorList>
            <person name="Menendez E."/>
            <person name="Flores-Felix J.D."/>
            <person name="Ramirez-Bahena M.-H."/>
            <person name="Igual J.M."/>
            <person name="Garcia-Fraile P."/>
            <person name="Peix A."/>
            <person name="Velazquez E."/>
        </authorList>
    </citation>
    <scope>NUCLEOTIDE SEQUENCE [LARGE SCALE GENOMIC DNA]</scope>
    <source>
        <strain evidence="5 6">RZME27</strain>
    </source>
</reference>
<evidence type="ECO:0000313" key="5">
    <source>
        <dbReference type="EMBL" id="MQY49578.1"/>
    </source>
</evidence>
<dbReference type="InterPro" id="IPR000524">
    <property type="entry name" value="Tscrpt_reg_HTH_GntR"/>
</dbReference>
<name>A0A6A8AI98_9HYPH</name>
<keyword evidence="3" id="KW-0804">Transcription</keyword>
<accession>A0A6A8AI98</accession>
<dbReference type="InterPro" id="IPR028978">
    <property type="entry name" value="Chorismate_lyase_/UTRA_dom_sf"/>
</dbReference>
<dbReference type="GO" id="GO:0045892">
    <property type="term" value="P:negative regulation of DNA-templated transcription"/>
    <property type="evidence" value="ECO:0007669"/>
    <property type="project" value="TreeGrafter"/>
</dbReference>
<keyword evidence="6" id="KW-1185">Reference proteome</keyword>
<dbReference type="Gene3D" id="1.10.10.10">
    <property type="entry name" value="Winged helix-like DNA-binding domain superfamily/Winged helix DNA-binding domain"/>
    <property type="match status" value="1"/>
</dbReference>
<dbReference type="GO" id="GO:0003677">
    <property type="term" value="F:DNA binding"/>
    <property type="evidence" value="ECO:0007669"/>
    <property type="project" value="UniProtKB-KW"/>
</dbReference>
<feature type="domain" description="HTH gntR-type" evidence="4">
    <location>
        <begin position="3"/>
        <end position="71"/>
    </location>
</feature>
<dbReference type="Gene3D" id="3.40.1410.10">
    <property type="entry name" value="Chorismate lyase-like"/>
    <property type="match status" value="1"/>
</dbReference>
<comment type="caution">
    <text evidence="5">The sequence shown here is derived from an EMBL/GenBank/DDBJ whole genome shotgun (WGS) entry which is preliminary data.</text>
</comment>
<sequence length="238" mass="27745">MITQRSSKLEQAIRVDLAEGRLAVDRRLPPERELAERYRTTRITLREALSHLEMDGLIYRENRRGWFVSDRRLVYNPLWRTDFQRMTREQNRQASTELIEAVSAVAPDDICALLEQPSGTEFWRIRRRRRVDDRLVVFVEHHLSKTVFADILEQDLTGSLTNLYREKYALEYGDVSFEINPIALTGMPAAELHCSNGTFGLQIVRVNRDQAGRILDCDAEYWRHDAVSIRIDTRDGTP</sequence>
<dbReference type="InterPro" id="IPR050679">
    <property type="entry name" value="Bact_HTH_transcr_reg"/>
</dbReference>
<evidence type="ECO:0000259" key="4">
    <source>
        <dbReference type="PROSITE" id="PS50949"/>
    </source>
</evidence>
<evidence type="ECO:0000256" key="2">
    <source>
        <dbReference type="ARBA" id="ARBA00023125"/>
    </source>
</evidence>
<dbReference type="PANTHER" id="PTHR44846">
    <property type="entry name" value="MANNOSYL-D-GLYCERATE TRANSPORT/METABOLISM SYSTEM REPRESSOR MNGR-RELATED"/>
    <property type="match status" value="1"/>
</dbReference>
<gene>
    <name evidence="5" type="ORF">GAO09_26475</name>
</gene>
<evidence type="ECO:0000256" key="3">
    <source>
        <dbReference type="ARBA" id="ARBA00023163"/>
    </source>
</evidence>
<dbReference type="InterPro" id="IPR036390">
    <property type="entry name" value="WH_DNA-bd_sf"/>
</dbReference>
<dbReference type="RefSeq" id="WP_153359503.1">
    <property type="nucleotide sequence ID" value="NZ_WIXI01000051.1"/>
</dbReference>
<dbReference type="Pfam" id="PF07702">
    <property type="entry name" value="UTRA"/>
    <property type="match status" value="1"/>
</dbReference>
<dbReference type="SMART" id="SM00866">
    <property type="entry name" value="UTRA"/>
    <property type="match status" value="1"/>
</dbReference>
<protein>
    <submittedName>
        <fullName evidence="5">UTRA domain-containing protein</fullName>
    </submittedName>
</protein>
<keyword evidence="1" id="KW-0805">Transcription regulation</keyword>
<dbReference type="Proteomes" id="UP000435138">
    <property type="component" value="Unassembled WGS sequence"/>
</dbReference>
<dbReference type="PROSITE" id="PS50949">
    <property type="entry name" value="HTH_GNTR"/>
    <property type="match status" value="1"/>
</dbReference>
<keyword evidence="2" id="KW-0238">DNA-binding</keyword>
<evidence type="ECO:0000256" key="1">
    <source>
        <dbReference type="ARBA" id="ARBA00023015"/>
    </source>
</evidence>
<dbReference type="SMART" id="SM00345">
    <property type="entry name" value="HTH_GNTR"/>
    <property type="match status" value="1"/>
</dbReference>
<dbReference type="PANTHER" id="PTHR44846:SF7">
    <property type="entry name" value="TRANSCRIPTIONAL REGULATOR OF 2-AMINOETHYLPHOSPHONATE DEGRADATION OPERONS-RELATED"/>
    <property type="match status" value="1"/>
</dbReference>
<evidence type="ECO:0000313" key="6">
    <source>
        <dbReference type="Proteomes" id="UP000435138"/>
    </source>
</evidence>
<dbReference type="Pfam" id="PF00392">
    <property type="entry name" value="GntR"/>
    <property type="match status" value="1"/>
</dbReference>
<dbReference type="GO" id="GO:0003700">
    <property type="term" value="F:DNA-binding transcription factor activity"/>
    <property type="evidence" value="ECO:0007669"/>
    <property type="project" value="InterPro"/>
</dbReference>